<reference evidence="3 4" key="1">
    <citation type="submission" date="2020-08" db="EMBL/GenBank/DDBJ databases">
        <title>A Genomic Blueprint of the Chicken Gut Microbiome.</title>
        <authorList>
            <person name="Gilroy R."/>
            <person name="Ravi A."/>
            <person name="Getino M."/>
            <person name="Pursley I."/>
            <person name="Horton D.L."/>
            <person name="Alikhan N.-F."/>
            <person name="Baker D."/>
            <person name="Gharbi K."/>
            <person name="Hall N."/>
            <person name="Watson M."/>
            <person name="Adriaenssens E.M."/>
            <person name="Foster-Nyarko E."/>
            <person name="Jarju S."/>
            <person name="Secka A."/>
            <person name="Antonio M."/>
            <person name="Oren A."/>
            <person name="Chaudhuri R."/>
            <person name="La Ragione R.M."/>
            <person name="Hildebrand F."/>
            <person name="Pallen M.J."/>
        </authorList>
    </citation>
    <scope>NUCLEOTIDE SEQUENCE [LARGE SCALE GENOMIC DNA]</scope>
    <source>
        <strain evidence="3 4">Sa1BUA13</strain>
    </source>
</reference>
<comment type="caution">
    <text evidence="3">The sequence shown here is derived from an EMBL/GenBank/DDBJ whole genome shotgun (WGS) entry which is preliminary data.</text>
</comment>
<accession>A0ABR8W889</accession>
<evidence type="ECO:0000313" key="3">
    <source>
        <dbReference type="EMBL" id="MBD8013239.1"/>
    </source>
</evidence>
<feature type="transmembrane region" description="Helical" evidence="1">
    <location>
        <begin position="104"/>
        <end position="124"/>
    </location>
</feature>
<dbReference type="SUPFAM" id="SSF158560">
    <property type="entry name" value="BH3980-like"/>
    <property type="match status" value="1"/>
</dbReference>
<proteinExistence type="predicted"/>
<organism evidence="3 4">
    <name type="scientific">Planococcus wigleyi</name>
    <dbReference type="NCBI Taxonomy" id="2762216"/>
    <lineage>
        <taxon>Bacteria</taxon>
        <taxon>Bacillati</taxon>
        <taxon>Bacillota</taxon>
        <taxon>Bacilli</taxon>
        <taxon>Bacillales</taxon>
        <taxon>Caryophanaceae</taxon>
        <taxon>Planococcus</taxon>
    </lineage>
</organism>
<dbReference type="Pfam" id="PF08006">
    <property type="entry name" value="HAAS_TM"/>
    <property type="match status" value="1"/>
</dbReference>
<feature type="transmembrane region" description="Helical" evidence="1">
    <location>
        <begin position="140"/>
        <end position="164"/>
    </location>
</feature>
<feature type="transmembrane region" description="Helical" evidence="1">
    <location>
        <begin position="176"/>
        <end position="194"/>
    </location>
</feature>
<evidence type="ECO:0000259" key="2">
    <source>
        <dbReference type="Pfam" id="PF08006"/>
    </source>
</evidence>
<dbReference type="RefSeq" id="WP_191713502.1">
    <property type="nucleotide sequence ID" value="NZ_JACSPU010000001.1"/>
</dbReference>
<evidence type="ECO:0000313" key="4">
    <source>
        <dbReference type="Proteomes" id="UP000658980"/>
    </source>
</evidence>
<keyword evidence="1" id="KW-0812">Transmembrane</keyword>
<dbReference type="Gene3D" id="1.10.1900.10">
    <property type="entry name" value="c-terminal domain of poly(a) binding protein"/>
    <property type="match status" value="1"/>
</dbReference>
<feature type="transmembrane region" description="Helical" evidence="1">
    <location>
        <begin position="225"/>
        <end position="245"/>
    </location>
</feature>
<keyword evidence="1" id="KW-1133">Transmembrane helix</keyword>
<feature type="transmembrane region" description="Helical" evidence="1">
    <location>
        <begin position="72"/>
        <end position="92"/>
    </location>
</feature>
<dbReference type="PANTHER" id="PTHR41307">
    <property type="entry name" value="MEMBRANE PROTEIN-RELATED"/>
    <property type="match status" value="1"/>
</dbReference>
<sequence length="253" mass="28428">MMLSKESEEFIANLKMYLMTSGKNEKEIHEISQELRDHLEDAESRGKTVDSVTGGSPETYLKNLSSEMKFDVFGILKVLPMLILLLAAYFITGSAIRGDLSFSLLSIIAYPVITLFGVVSYINFMRKMSISTWSTKKTMVILMTVQFVISISFLAVLFLDTFILDPLYIYIPSREIMWVIAAAGIATFIAGALWSKSWFTIIIPILLVGPDFAMHFVDVTVTQQLIISSSTLYIGLALVMLFIFLKNRKQTGQ</sequence>
<keyword evidence="4" id="KW-1185">Reference proteome</keyword>
<feature type="domain" description="HAAS transmembrane region" evidence="2">
    <location>
        <begin position="89"/>
        <end position="205"/>
    </location>
</feature>
<dbReference type="PANTHER" id="PTHR41307:SF1">
    <property type="entry name" value="MEMBRANE PROTEIN"/>
    <property type="match status" value="1"/>
</dbReference>
<keyword evidence="1" id="KW-0472">Membrane</keyword>
<name>A0ABR8W889_9BACL</name>
<dbReference type="EMBL" id="JACSPU010000001">
    <property type="protein sequence ID" value="MBD8013239.1"/>
    <property type="molecule type" value="Genomic_DNA"/>
</dbReference>
<gene>
    <name evidence="3" type="ORF">H9630_00295</name>
</gene>
<evidence type="ECO:0000256" key="1">
    <source>
        <dbReference type="SAM" id="Phobius"/>
    </source>
</evidence>
<protein>
    <recommendedName>
        <fullName evidence="2">HAAS transmembrane region domain-containing protein</fullName>
    </recommendedName>
</protein>
<dbReference type="InterPro" id="IPR012963">
    <property type="entry name" value="HAAS_TM"/>
</dbReference>
<dbReference type="Proteomes" id="UP000658980">
    <property type="component" value="Unassembled WGS sequence"/>
</dbReference>
<feature type="transmembrane region" description="Helical" evidence="1">
    <location>
        <begin position="201"/>
        <end position="219"/>
    </location>
</feature>